<evidence type="ECO:0000256" key="4">
    <source>
        <dbReference type="SAM" id="SignalP"/>
    </source>
</evidence>
<feature type="domain" description="Glycoside hydrolase family 5" evidence="5">
    <location>
        <begin position="88"/>
        <end position="344"/>
    </location>
</feature>
<dbReference type="EMBL" id="BAAAFE010000007">
    <property type="protein sequence ID" value="GAA0865012.1"/>
    <property type="molecule type" value="Genomic_DNA"/>
</dbReference>
<organism evidence="6 7">
    <name type="scientific">Sphingopyxis soli</name>
    <dbReference type="NCBI Taxonomy" id="592051"/>
    <lineage>
        <taxon>Bacteria</taxon>
        <taxon>Pseudomonadati</taxon>
        <taxon>Pseudomonadota</taxon>
        <taxon>Alphaproteobacteria</taxon>
        <taxon>Sphingomonadales</taxon>
        <taxon>Sphingomonadaceae</taxon>
        <taxon>Sphingopyxis</taxon>
    </lineage>
</organism>
<reference evidence="7" key="1">
    <citation type="journal article" date="2019" name="Int. J. Syst. Evol. Microbiol.">
        <title>The Global Catalogue of Microorganisms (GCM) 10K type strain sequencing project: providing services to taxonomists for standard genome sequencing and annotation.</title>
        <authorList>
            <consortium name="The Broad Institute Genomics Platform"/>
            <consortium name="The Broad Institute Genome Sequencing Center for Infectious Disease"/>
            <person name="Wu L."/>
            <person name="Ma J."/>
        </authorList>
    </citation>
    <scope>NUCLEOTIDE SEQUENCE [LARGE SCALE GENOMIC DNA]</scope>
    <source>
        <strain evidence="7">JCM 15910</strain>
    </source>
</reference>
<dbReference type="InterPro" id="IPR017853">
    <property type="entry name" value="GH"/>
</dbReference>
<evidence type="ECO:0000256" key="1">
    <source>
        <dbReference type="ARBA" id="ARBA00022801"/>
    </source>
</evidence>
<dbReference type="Proteomes" id="UP001500738">
    <property type="component" value="Unassembled WGS sequence"/>
</dbReference>
<keyword evidence="7" id="KW-1185">Reference proteome</keyword>
<comment type="similarity">
    <text evidence="3">Belongs to the glycosyl hydrolase 5 (cellulase A) family.</text>
</comment>
<dbReference type="CDD" id="cd04080">
    <property type="entry name" value="CBM6_cellulase-like"/>
    <property type="match status" value="1"/>
</dbReference>
<dbReference type="Gene3D" id="2.60.120.260">
    <property type="entry name" value="Galactose-binding domain-like"/>
    <property type="match status" value="1"/>
</dbReference>
<keyword evidence="2 3" id="KW-0326">Glycosidase</keyword>
<proteinExistence type="inferred from homology"/>
<dbReference type="Gene3D" id="3.20.20.80">
    <property type="entry name" value="Glycosidases"/>
    <property type="match status" value="1"/>
</dbReference>
<evidence type="ECO:0000259" key="5">
    <source>
        <dbReference type="Pfam" id="PF00150"/>
    </source>
</evidence>
<dbReference type="InterPro" id="IPR050386">
    <property type="entry name" value="Glycosyl_hydrolase_5"/>
</dbReference>
<keyword evidence="4" id="KW-0732">Signal</keyword>
<feature type="signal peptide" evidence="4">
    <location>
        <begin position="1"/>
        <end position="21"/>
    </location>
</feature>
<dbReference type="SUPFAM" id="SSF51445">
    <property type="entry name" value="(Trans)glycosidases"/>
    <property type="match status" value="1"/>
</dbReference>
<gene>
    <name evidence="6" type="ORF">GCM10009115_21890</name>
</gene>
<protein>
    <recommendedName>
        <fullName evidence="5">Glycoside hydrolase family 5 domain-containing protein</fullName>
    </recommendedName>
</protein>
<sequence>MIFRSVALALAALFSSTTAHAEGFLRAEGTKIVDDSGQPVILRGMGLGGWMLQEGYMLQLGEIGQQHRIRAKLVELVGEKRTAEFYRAWLDNHTTEADIDQMAKWGFNSVRLPIHFDQLTLPADKEPKPRQDTWLEEGFQRIDRLLEWCRKHRIYLILDLHAAPGGQGNDLAISDRDPTRPSLWESAENQRKTVALWKKLAARYKDEPSIGAYDMINEPNWSFATPGKGNGCDETASKGVWELQQRITKAIREVDSKHMVIIEGNCWGNNYKGLPPAWDANLAISFHKYWNRNDPASVSAIEELRDRYNRPVWLGESGENSNVWFRDSIALVEGDGIGWAFWPLKKIGFNQPLEIDPGPGWAKIVAWATGKGPKPGADEAFAAMMQLAENSRFDRNIPKPDVIDAMMRQPHDSAPRPFAVRRLDAAPLTVRAVDYDLGTAGVAYSDTADANYHVATGGERTLWNNGATYRNDGVDIAREVDGTPYVRDFVTGEWMRYTLDAARAGNWSIAIRARSEKGGRIAVGDSEVAVPTSDGWQELRVPAIALPAGANAVTLRAVDCGDCEVAGLTLTPG</sequence>
<dbReference type="SUPFAM" id="SSF49785">
    <property type="entry name" value="Galactose-binding domain-like"/>
    <property type="match status" value="1"/>
</dbReference>
<evidence type="ECO:0000313" key="7">
    <source>
        <dbReference type="Proteomes" id="UP001500738"/>
    </source>
</evidence>
<dbReference type="PANTHER" id="PTHR31297:SF13">
    <property type="entry name" value="PUTATIVE-RELATED"/>
    <property type="match status" value="1"/>
</dbReference>
<comment type="caution">
    <text evidence="6">The sequence shown here is derived from an EMBL/GenBank/DDBJ whole genome shotgun (WGS) entry which is preliminary data.</text>
</comment>
<dbReference type="PANTHER" id="PTHR31297">
    <property type="entry name" value="GLUCAN ENDO-1,6-BETA-GLUCOSIDASE B"/>
    <property type="match status" value="1"/>
</dbReference>
<evidence type="ECO:0000256" key="2">
    <source>
        <dbReference type="ARBA" id="ARBA00023295"/>
    </source>
</evidence>
<dbReference type="RefSeq" id="WP_215350489.1">
    <property type="nucleotide sequence ID" value="NZ_BAAAFE010000007.1"/>
</dbReference>
<feature type="chain" id="PRO_5045706588" description="Glycoside hydrolase family 5 domain-containing protein" evidence="4">
    <location>
        <begin position="22"/>
        <end position="573"/>
    </location>
</feature>
<dbReference type="InterPro" id="IPR008979">
    <property type="entry name" value="Galactose-bd-like_sf"/>
</dbReference>
<dbReference type="InterPro" id="IPR001547">
    <property type="entry name" value="Glyco_hydro_5"/>
</dbReference>
<keyword evidence="1 3" id="KW-0378">Hydrolase</keyword>
<evidence type="ECO:0000313" key="6">
    <source>
        <dbReference type="EMBL" id="GAA0865012.1"/>
    </source>
</evidence>
<evidence type="ECO:0000256" key="3">
    <source>
        <dbReference type="RuleBase" id="RU361153"/>
    </source>
</evidence>
<dbReference type="Pfam" id="PF00150">
    <property type="entry name" value="Cellulase"/>
    <property type="match status" value="1"/>
</dbReference>
<name>A0ABP3XL10_9SPHN</name>
<accession>A0ABP3XL10</accession>